<dbReference type="EMBL" id="CM035406">
    <property type="protein sequence ID" value="KAH7447029.1"/>
    <property type="molecule type" value="Genomic_DNA"/>
</dbReference>
<dbReference type="PROSITE" id="PS00079">
    <property type="entry name" value="MULTICOPPER_OXIDASE1"/>
    <property type="match status" value="1"/>
</dbReference>
<dbReference type="PANTHER" id="PTHR33021">
    <property type="entry name" value="BLUE COPPER PROTEIN"/>
    <property type="match status" value="1"/>
</dbReference>
<dbReference type="GO" id="GO:0009055">
    <property type="term" value="F:electron transfer activity"/>
    <property type="evidence" value="ECO:0007669"/>
    <property type="project" value="InterPro"/>
</dbReference>
<dbReference type="PANTHER" id="PTHR33021:SF339">
    <property type="entry name" value="OS07G0570600 PROTEIN"/>
    <property type="match status" value="1"/>
</dbReference>
<evidence type="ECO:0000313" key="6">
    <source>
        <dbReference type="EMBL" id="KAH7447029.1"/>
    </source>
</evidence>
<feature type="signal peptide" evidence="4">
    <location>
        <begin position="1"/>
        <end position="30"/>
    </location>
</feature>
<dbReference type="InterPro" id="IPR008972">
    <property type="entry name" value="Cupredoxin"/>
</dbReference>
<dbReference type="InterPro" id="IPR033138">
    <property type="entry name" value="Cu_oxidase_CS"/>
</dbReference>
<dbReference type="Gene3D" id="2.60.40.420">
    <property type="entry name" value="Cupredoxins - blue copper proteins"/>
    <property type="match status" value="1"/>
</dbReference>
<dbReference type="Proteomes" id="UP000825935">
    <property type="component" value="Chromosome 1"/>
</dbReference>
<keyword evidence="1" id="KW-0479">Metal-binding</keyword>
<dbReference type="InterPro" id="IPR003245">
    <property type="entry name" value="Phytocyanin_dom"/>
</dbReference>
<proteinExistence type="predicted"/>
<evidence type="ECO:0000256" key="2">
    <source>
        <dbReference type="ARBA" id="ARBA00023008"/>
    </source>
</evidence>
<dbReference type="GO" id="GO:0005886">
    <property type="term" value="C:plasma membrane"/>
    <property type="evidence" value="ECO:0007669"/>
    <property type="project" value="TreeGrafter"/>
</dbReference>
<evidence type="ECO:0000313" key="7">
    <source>
        <dbReference type="Proteomes" id="UP000825935"/>
    </source>
</evidence>
<keyword evidence="2" id="KW-0186">Copper</keyword>
<evidence type="ECO:0000256" key="1">
    <source>
        <dbReference type="ARBA" id="ARBA00022723"/>
    </source>
</evidence>
<dbReference type="PROSITE" id="PS51485">
    <property type="entry name" value="PHYTOCYANIN"/>
    <property type="match status" value="1"/>
</dbReference>
<accession>A0A8T2VRI3</accession>
<dbReference type="CDD" id="cd04216">
    <property type="entry name" value="Phytocyanin"/>
    <property type="match status" value="1"/>
</dbReference>
<organism evidence="6 7">
    <name type="scientific">Ceratopteris richardii</name>
    <name type="common">Triangle waterfern</name>
    <dbReference type="NCBI Taxonomy" id="49495"/>
    <lineage>
        <taxon>Eukaryota</taxon>
        <taxon>Viridiplantae</taxon>
        <taxon>Streptophyta</taxon>
        <taxon>Embryophyta</taxon>
        <taxon>Tracheophyta</taxon>
        <taxon>Polypodiopsida</taxon>
        <taxon>Polypodiidae</taxon>
        <taxon>Polypodiales</taxon>
        <taxon>Pteridineae</taxon>
        <taxon>Pteridaceae</taxon>
        <taxon>Parkerioideae</taxon>
        <taxon>Ceratopteris</taxon>
    </lineage>
</organism>
<gene>
    <name evidence="6" type="ORF">KP509_01G088200</name>
</gene>
<dbReference type="InterPro" id="IPR028871">
    <property type="entry name" value="BlueCu_1_BS"/>
</dbReference>
<name>A0A8T2VRI3_CERRI</name>
<dbReference type="FunFam" id="2.60.40.420:FF:000003">
    <property type="entry name" value="Blue copper"/>
    <property type="match status" value="1"/>
</dbReference>
<dbReference type="AlphaFoldDB" id="A0A8T2VRI3"/>
<feature type="domain" description="Phytocyanin" evidence="5">
    <location>
        <begin position="31"/>
        <end position="130"/>
    </location>
</feature>
<dbReference type="OMA" id="MVCAKET"/>
<sequence length="130" mass="14177">MAISQGRGMATNLLLMLAMLLVIRAHCSSAAVINVGDRVSWTLPSIDYSRWAASKGIRVNDVLRFTYSSELHNVLQVTKADYDSCGSRKPLAAYSNGNTMVRLPRRGTYYFICGVPGHCSAGMKMAVTVT</sequence>
<keyword evidence="3" id="KW-0325">Glycoprotein</keyword>
<dbReference type="GO" id="GO:0046872">
    <property type="term" value="F:metal ion binding"/>
    <property type="evidence" value="ECO:0007669"/>
    <property type="project" value="UniProtKB-KW"/>
</dbReference>
<dbReference type="InterPro" id="IPR039391">
    <property type="entry name" value="Phytocyanin-like"/>
</dbReference>
<comment type="caution">
    <text evidence="6">The sequence shown here is derived from an EMBL/GenBank/DDBJ whole genome shotgun (WGS) entry which is preliminary data.</text>
</comment>
<keyword evidence="7" id="KW-1185">Reference proteome</keyword>
<feature type="chain" id="PRO_5035772873" description="Phytocyanin domain-containing protein" evidence="4">
    <location>
        <begin position="31"/>
        <end position="130"/>
    </location>
</feature>
<evidence type="ECO:0000256" key="3">
    <source>
        <dbReference type="ARBA" id="ARBA00023180"/>
    </source>
</evidence>
<protein>
    <recommendedName>
        <fullName evidence="5">Phytocyanin domain-containing protein</fullName>
    </recommendedName>
</protein>
<dbReference type="Pfam" id="PF02298">
    <property type="entry name" value="Cu_bind_like"/>
    <property type="match status" value="1"/>
</dbReference>
<evidence type="ECO:0000256" key="4">
    <source>
        <dbReference type="SAM" id="SignalP"/>
    </source>
</evidence>
<evidence type="ECO:0000259" key="5">
    <source>
        <dbReference type="PROSITE" id="PS51485"/>
    </source>
</evidence>
<reference evidence="6" key="1">
    <citation type="submission" date="2021-08" db="EMBL/GenBank/DDBJ databases">
        <title>WGS assembly of Ceratopteris richardii.</title>
        <authorList>
            <person name="Marchant D.B."/>
            <person name="Chen G."/>
            <person name="Jenkins J."/>
            <person name="Shu S."/>
            <person name="Leebens-Mack J."/>
            <person name="Grimwood J."/>
            <person name="Schmutz J."/>
            <person name="Soltis P."/>
            <person name="Soltis D."/>
            <person name="Chen Z.-H."/>
        </authorList>
    </citation>
    <scope>NUCLEOTIDE SEQUENCE</scope>
    <source>
        <strain evidence="6">Whitten #5841</strain>
        <tissue evidence="6">Leaf</tissue>
    </source>
</reference>
<dbReference type="OrthoDB" id="1933492at2759"/>
<dbReference type="SUPFAM" id="SSF49503">
    <property type="entry name" value="Cupredoxins"/>
    <property type="match status" value="1"/>
</dbReference>
<keyword evidence="4" id="KW-0732">Signal</keyword>
<dbReference type="PROSITE" id="PS00196">
    <property type="entry name" value="COPPER_BLUE"/>
    <property type="match status" value="1"/>
</dbReference>